<comment type="caution">
    <text evidence="2">The sequence shown here is derived from an EMBL/GenBank/DDBJ whole genome shotgun (WGS) entry which is preliminary data.</text>
</comment>
<dbReference type="Proteomes" id="UP001632037">
    <property type="component" value="Unassembled WGS sequence"/>
</dbReference>
<evidence type="ECO:0000256" key="1">
    <source>
        <dbReference type="SAM" id="MobiDB-lite"/>
    </source>
</evidence>
<dbReference type="AlphaFoldDB" id="A0ABD3G0F5"/>
<evidence type="ECO:0000313" key="2">
    <source>
        <dbReference type="EMBL" id="KAL3672553.1"/>
    </source>
</evidence>
<accession>A0ABD3G0F5</accession>
<protein>
    <submittedName>
        <fullName evidence="2">Uncharacterized protein</fullName>
    </submittedName>
</protein>
<dbReference type="EMBL" id="JBIMZQ010000003">
    <property type="protein sequence ID" value="KAL3672553.1"/>
    <property type="molecule type" value="Genomic_DNA"/>
</dbReference>
<feature type="region of interest" description="Disordered" evidence="1">
    <location>
        <begin position="124"/>
        <end position="144"/>
    </location>
</feature>
<evidence type="ECO:0000313" key="3">
    <source>
        <dbReference type="Proteomes" id="UP001632037"/>
    </source>
</evidence>
<reference evidence="2 3" key="1">
    <citation type="submission" date="2024-09" db="EMBL/GenBank/DDBJ databases">
        <title>Genome sequencing and assembly of Phytophthora oleae, isolate VK10A, causative agent of rot of olive drupes.</title>
        <authorList>
            <person name="Conti Taguali S."/>
            <person name="Riolo M."/>
            <person name="La Spada F."/>
            <person name="Cacciola S.O."/>
            <person name="Dionisio G."/>
        </authorList>
    </citation>
    <scope>NUCLEOTIDE SEQUENCE [LARGE SCALE GENOMIC DNA]</scope>
    <source>
        <strain evidence="2 3">VK10A</strain>
    </source>
</reference>
<proteinExistence type="predicted"/>
<organism evidence="2 3">
    <name type="scientific">Phytophthora oleae</name>
    <dbReference type="NCBI Taxonomy" id="2107226"/>
    <lineage>
        <taxon>Eukaryota</taxon>
        <taxon>Sar</taxon>
        <taxon>Stramenopiles</taxon>
        <taxon>Oomycota</taxon>
        <taxon>Peronosporomycetes</taxon>
        <taxon>Peronosporales</taxon>
        <taxon>Peronosporaceae</taxon>
        <taxon>Phytophthora</taxon>
    </lineage>
</organism>
<keyword evidence="3" id="KW-1185">Reference proteome</keyword>
<gene>
    <name evidence="2" type="ORF">V7S43_001850</name>
</gene>
<name>A0ABD3G0F5_9STRA</name>
<sequence length="440" mass="48395">MAVVKLVEIRNAVAQLEQSNGSTGGRTASLKAAMASTMALEIALTKQVEKIAVGVITEHIDMNRKAHQDKLEAPTVPRNAAHSEPLPALNPEAELVLDSSSDSESESENEDEIGGSEAALKALMKAQHEPPSPPKQDLTATKKEMPKDTIVVAVDNSKSAVIRTRLPAAHLKPIVQEVDALPRKDRILITPDILLALKDSVLGDVDGRQRFEVISSLKFVVKWASDATRQVQYASSYRAYAEAATAYVDDLPVYSEQTAEIDRLVSELNCKLKRFSPATNSTGSTGDPASSTSNPIKPFVAFSKRVFQIDKMPFSKHRQQMLGLLVSFKSETSVPLTNSRSKRVNGAVDVVVRWMRDAPRKPELLCLYALLVDAIRKLGMQAETFVVLADIMLELIAETPSYRVQHFLAHIKARAAKLLKEVKRRDICSTARRLIENLTL</sequence>